<dbReference type="Pfam" id="PF13589">
    <property type="entry name" value="HATPase_c_3"/>
    <property type="match status" value="1"/>
</dbReference>
<dbReference type="SMART" id="SM01340">
    <property type="entry name" value="DNA_mis_repair"/>
    <property type="match status" value="1"/>
</dbReference>
<dbReference type="GO" id="GO:0005524">
    <property type="term" value="F:ATP binding"/>
    <property type="evidence" value="ECO:0007669"/>
    <property type="project" value="InterPro"/>
</dbReference>
<dbReference type="GO" id="GO:0140664">
    <property type="term" value="F:ATP-dependent DNA damage sensor activity"/>
    <property type="evidence" value="ECO:0007669"/>
    <property type="project" value="InterPro"/>
</dbReference>
<dbReference type="PANTHER" id="PTHR10073:SF52">
    <property type="entry name" value="MISMATCH REPAIR ENDONUCLEASE PMS2"/>
    <property type="match status" value="1"/>
</dbReference>
<dbReference type="Gene3D" id="3.30.1370.100">
    <property type="entry name" value="MutL, C-terminal domain, regulatory subdomain"/>
    <property type="match status" value="1"/>
</dbReference>
<gene>
    <name evidence="6" type="ORF">M231_00054</name>
</gene>
<dbReference type="InterPro" id="IPR002099">
    <property type="entry name" value="MutL/Mlh/PMS"/>
</dbReference>
<dbReference type="GO" id="GO:0006298">
    <property type="term" value="P:mismatch repair"/>
    <property type="evidence" value="ECO:0007669"/>
    <property type="project" value="InterPro"/>
</dbReference>
<dbReference type="PANTHER" id="PTHR10073">
    <property type="entry name" value="DNA MISMATCH REPAIR PROTEIN MLH, PMS, MUTL"/>
    <property type="match status" value="1"/>
</dbReference>
<dbReference type="InterPro" id="IPR014721">
    <property type="entry name" value="Ribsml_uS5_D2-typ_fold_subgr"/>
</dbReference>
<dbReference type="NCBIfam" id="TIGR00585">
    <property type="entry name" value="mutl"/>
    <property type="match status" value="1"/>
</dbReference>
<evidence type="ECO:0000313" key="6">
    <source>
        <dbReference type="EMBL" id="RXK42500.1"/>
    </source>
</evidence>
<evidence type="ECO:0008006" key="8">
    <source>
        <dbReference type="Google" id="ProtNLM"/>
    </source>
</evidence>
<feature type="region of interest" description="Disordered" evidence="3">
    <location>
        <begin position="383"/>
        <end position="446"/>
    </location>
</feature>
<dbReference type="Gene3D" id="3.30.230.10">
    <property type="match status" value="1"/>
</dbReference>
<dbReference type="GO" id="GO:0030983">
    <property type="term" value="F:mismatched DNA binding"/>
    <property type="evidence" value="ECO:0007669"/>
    <property type="project" value="InterPro"/>
</dbReference>
<dbReference type="InterPro" id="IPR014790">
    <property type="entry name" value="MutL_C"/>
</dbReference>
<evidence type="ECO:0000259" key="4">
    <source>
        <dbReference type="SMART" id="SM00853"/>
    </source>
</evidence>
<dbReference type="InterPro" id="IPR013507">
    <property type="entry name" value="DNA_mismatch_S5_2-like"/>
</dbReference>
<reference evidence="6 7" key="1">
    <citation type="submission" date="2016-06" db="EMBL/GenBank/DDBJ databases">
        <title>Evolution of pathogenesis and genome organization in the Tremellales.</title>
        <authorList>
            <person name="Cuomo C."/>
            <person name="Litvintseva A."/>
            <person name="Heitman J."/>
            <person name="Chen Y."/>
            <person name="Sun S."/>
            <person name="Springer D."/>
            <person name="Dromer F."/>
            <person name="Young S."/>
            <person name="Zeng Q."/>
            <person name="Chapman S."/>
            <person name="Gujja S."/>
            <person name="Saif S."/>
            <person name="Birren B."/>
        </authorList>
    </citation>
    <scope>NUCLEOTIDE SEQUENCE [LARGE SCALE GENOMIC DNA]</scope>
    <source>
        <strain evidence="6 7">ATCC 28783</strain>
    </source>
</reference>
<dbReference type="GO" id="GO:0061982">
    <property type="term" value="P:meiosis I cell cycle process"/>
    <property type="evidence" value="ECO:0007669"/>
    <property type="project" value="UniProtKB-ARBA"/>
</dbReference>
<dbReference type="EMBL" id="SDIL01000001">
    <property type="protein sequence ID" value="RXK42500.1"/>
    <property type="molecule type" value="Genomic_DNA"/>
</dbReference>
<dbReference type="CDD" id="cd03484">
    <property type="entry name" value="MutL_Trans_hPMS_2_like"/>
    <property type="match status" value="1"/>
</dbReference>
<keyword evidence="7" id="KW-1185">Reference proteome</keyword>
<comment type="caution">
    <text evidence="6">The sequence shown here is derived from an EMBL/GenBank/DDBJ whole genome shotgun (WGS) entry which is preliminary data.</text>
</comment>
<feature type="compositionally biased region" description="Basic and acidic residues" evidence="3">
    <location>
        <begin position="546"/>
        <end position="558"/>
    </location>
</feature>
<dbReference type="STRING" id="5217.A0A4Q1BWH9"/>
<feature type="compositionally biased region" description="Acidic residues" evidence="3">
    <location>
        <begin position="1216"/>
        <end position="1225"/>
    </location>
</feature>
<name>A0A4Q1BWH9_TREME</name>
<evidence type="ECO:0000313" key="7">
    <source>
        <dbReference type="Proteomes" id="UP000289152"/>
    </source>
</evidence>
<sequence length="1618" mass="179906">MAPNKHASASKAASKAAKKVKQAEKAAKKEVQAFNAAGKKGKGRLADEEEDLEAILERYQREMAANTMTTMTTLDGPPPPRTGALFLPSPSTLASEPAGNHLYLLFGEYFDGSRATFYNSTLRYDITKDEWREYRSPEMPAPRSSAAGVYASNLGEGGGILIFGGEYASPTQTSFHHYKDLWLFSIKTHLWERIDTRKGPSARSGHRMVMWRQHVILFGGFVDTGIKTNYLADLWLFDTEEYKWKQVDILDKDRTPGPRSGFSFIPTPEGAILHGGYRKEYVKGTRPKGIPLEDTWLLRMDTDVTKIKWEKRKKVGYAPSLRSGCTMAYWANKGMGVLFGGVLDEEKDEESMESVFYNDLYGYNPSGNGRWVSLNLKKRKKTTRRRVKKEAPVEEEMMDVEEDEAEVDESDEAVLTEPHPTPPITKNLRSSEPDYEDEDDDPSRSVPLTRYNAMLAIVKNTLFIYGGIYETLEPAREYTLDDFVTLNLEKLDQYTHIRGTGLEELEWRGSSDEEGASSDEGGSDSVESDEEDDASMEVDEEEGEEDKEKRHAALSQAEKEALRQSANRFLGVAKDTTRSEEDVLSTPLPGEKLRQFFDRSREYWSMKAYDRTGSRGKTLRREGFDLASVKYAEYKPILEEIERIQKEAEAEGAMVKRGLGTVAIDSASIHHLHSGQVILDLQGCLKELLENALDSGANQIEVRIRDHGLEGIEVSDNGSGIKKDDWEFIGLKHHTSKLPDLASLPLVETFGFRGEALSALCALSESMTVVTATKETAPMGAIIKLGRDGKVLDSTGRVARPRGTTVTITGLFTPLPVRRKEFERTSKREFSKALSLLTAYALFPSVGRDGKGIRIKVESLPSGKSGKRSTLLSTDGRGSLRSSVINIWGPKALEGVLDIHLEVEVGNDRPNLKRQGAQEISHIVKVDGLISTAAWGQGRSSPDRQYFYVNGRPCDLSKVGRAINEVYKSFNTHQVPLAILDFTLPPMTVDINVSPDKRTVFLHSEMQLVEALRTALEEFWQPSRSAYVVEGASHTIKELRQNTLPGASDPDVMKGGPAGDDDQTNDEPSEEVEEGGEVVPSLMPRNPRTRSSQDHSLTPFTLNEDEEGEPELSQPPPKRSRVQLINNTTHNSRKPSTVTQTLRTSTAIWSPERKAKLSQSQNSDTGSKGLHSARAEFRDHLKAYASQGVTRDEGTDSEDGEEVVVVIQPTSLSLDTGEDEDEESVDERSEKPIVEGVGIDEASEDVSMGSDMDMEQSGSGLKSKTKSRRLDEPIFADEESDRLDDMNSDDEHTANADIPLSHDHSLPSAFLDSSSIPIRPPSPQRDPTSYRSEIQSTISSGELSLSFNYERLQSRYASRRTSLPISSASRDVHSALRQGGVTSAAGINNHDASSAEAALSRVISKVDFEDMEVLGQFNKGFIIARLRRNESDDLFIIDQHASDEKYNFETLQRTTIIKAQKLIKPRSLQLTAGDEITAMEHLDVLRNNGFEVMIVEDAPPGRGERVLLSAMPVSKETTFDVKDLEQLLHLLSEGGGPKSRCSKARAMFAMRACRKSVMIGKALTKAQMTTLLRNMGTIDQPWNCPHGRPTMRHLVNLEQHKSRMGSSRIDWVKWAASQ</sequence>
<dbReference type="Gene3D" id="3.30.1540.20">
    <property type="entry name" value="MutL, C-terminal domain, dimerisation subdomain"/>
    <property type="match status" value="1"/>
</dbReference>
<dbReference type="Gene3D" id="2.120.10.80">
    <property type="entry name" value="Kelch-type beta propeller"/>
    <property type="match status" value="1"/>
</dbReference>
<feature type="domain" description="DNA mismatch repair protein S5" evidence="5">
    <location>
        <begin position="884"/>
        <end position="1021"/>
    </location>
</feature>
<dbReference type="Proteomes" id="UP000289152">
    <property type="component" value="Unassembled WGS sequence"/>
</dbReference>
<evidence type="ECO:0000256" key="2">
    <source>
        <dbReference type="ARBA" id="ARBA00022763"/>
    </source>
</evidence>
<feature type="compositionally biased region" description="Polar residues" evidence="3">
    <location>
        <begin position="1123"/>
        <end position="1148"/>
    </location>
</feature>
<dbReference type="InterPro" id="IPR037198">
    <property type="entry name" value="MutL_C_sf"/>
</dbReference>
<dbReference type="InterPro" id="IPR025183">
    <property type="entry name" value="DUF4110"/>
</dbReference>
<dbReference type="InterPro" id="IPR042121">
    <property type="entry name" value="MutL_C_regsub"/>
</dbReference>
<organism evidence="6 7">
    <name type="scientific">Tremella mesenterica</name>
    <name type="common">Jelly fungus</name>
    <dbReference type="NCBI Taxonomy" id="5217"/>
    <lineage>
        <taxon>Eukaryota</taxon>
        <taxon>Fungi</taxon>
        <taxon>Dikarya</taxon>
        <taxon>Basidiomycota</taxon>
        <taxon>Agaricomycotina</taxon>
        <taxon>Tremellomycetes</taxon>
        <taxon>Tremellales</taxon>
        <taxon>Tremellaceae</taxon>
        <taxon>Tremella</taxon>
    </lineage>
</organism>
<keyword evidence="2" id="KW-0227">DNA damage</keyword>
<dbReference type="FunCoup" id="A0A4Q1BWH9">
    <property type="interactions" value="363"/>
</dbReference>
<dbReference type="GO" id="GO:0032389">
    <property type="term" value="C:MutLalpha complex"/>
    <property type="evidence" value="ECO:0007669"/>
    <property type="project" value="TreeGrafter"/>
</dbReference>
<evidence type="ECO:0000259" key="5">
    <source>
        <dbReference type="SMART" id="SM01340"/>
    </source>
</evidence>
<feature type="region of interest" description="Disordered" evidence="3">
    <location>
        <begin position="1040"/>
        <end position="1335"/>
    </location>
</feature>
<feature type="region of interest" description="Disordered" evidence="3">
    <location>
        <begin position="1"/>
        <end position="28"/>
    </location>
</feature>
<dbReference type="PROSITE" id="PS00058">
    <property type="entry name" value="DNA_MISMATCH_REPAIR_1"/>
    <property type="match status" value="1"/>
</dbReference>
<dbReference type="OrthoDB" id="10263226at2759"/>
<dbReference type="InterPro" id="IPR020568">
    <property type="entry name" value="Ribosomal_Su5_D2-typ_SF"/>
</dbReference>
<protein>
    <recommendedName>
        <fullName evidence="8">DNA mismatch repair protein PMS1</fullName>
    </recommendedName>
</protein>
<feature type="compositionally biased region" description="Basic and acidic residues" evidence="3">
    <location>
        <begin position="1283"/>
        <end position="1305"/>
    </location>
</feature>
<dbReference type="InParanoid" id="A0A4Q1BWH9"/>
<proteinExistence type="inferred from homology"/>
<dbReference type="InterPro" id="IPR038973">
    <property type="entry name" value="MutL/Mlh/Pms-like"/>
</dbReference>
<dbReference type="Pfam" id="PF01119">
    <property type="entry name" value="DNA_mis_repair"/>
    <property type="match status" value="1"/>
</dbReference>
<feature type="compositionally biased region" description="Polar residues" evidence="3">
    <location>
        <begin position="1157"/>
        <end position="1166"/>
    </location>
</feature>
<dbReference type="SUPFAM" id="SSF117281">
    <property type="entry name" value="Kelch motif"/>
    <property type="match status" value="1"/>
</dbReference>
<dbReference type="Pfam" id="PF08676">
    <property type="entry name" value="MutL_C"/>
    <property type="match status" value="1"/>
</dbReference>
<dbReference type="InterPro" id="IPR042120">
    <property type="entry name" value="MutL_C_dimsub"/>
</dbReference>
<dbReference type="InterPro" id="IPR036890">
    <property type="entry name" value="HATPase_C_sf"/>
</dbReference>
<dbReference type="VEuPathDB" id="FungiDB:TREMEDRAFT_25119"/>
<feature type="domain" description="MutL C-terminal dimerisation" evidence="4">
    <location>
        <begin position="1413"/>
        <end position="1563"/>
    </location>
</feature>
<dbReference type="FunFam" id="3.30.1370.100:FF:000001">
    <property type="entry name" value="Mismatch repair endonuclease pms1, putative"/>
    <property type="match status" value="1"/>
</dbReference>
<dbReference type="SUPFAM" id="SSF118116">
    <property type="entry name" value="DNA mismatch repair protein MutL"/>
    <property type="match status" value="1"/>
</dbReference>
<evidence type="ECO:0000256" key="3">
    <source>
        <dbReference type="SAM" id="MobiDB-lite"/>
    </source>
</evidence>
<dbReference type="Pfam" id="PF24681">
    <property type="entry name" value="Kelch_KLHDC2_KLHL20_DRC7"/>
    <property type="match status" value="1"/>
</dbReference>
<feature type="compositionally biased region" description="Basic and acidic residues" evidence="3">
    <location>
        <begin position="1173"/>
        <end position="1182"/>
    </location>
</feature>
<dbReference type="InterPro" id="IPR014762">
    <property type="entry name" value="DNA_mismatch_repair_CS"/>
</dbReference>
<accession>A0A4Q1BWH9</accession>
<feature type="compositionally biased region" description="Acidic residues" evidence="3">
    <location>
        <begin position="526"/>
        <end position="545"/>
    </location>
</feature>
<evidence type="ECO:0000256" key="1">
    <source>
        <dbReference type="ARBA" id="ARBA00006082"/>
    </source>
</evidence>
<dbReference type="GO" id="GO:0016887">
    <property type="term" value="F:ATP hydrolysis activity"/>
    <property type="evidence" value="ECO:0007669"/>
    <property type="project" value="InterPro"/>
</dbReference>
<feature type="region of interest" description="Disordered" evidence="3">
    <location>
        <begin position="505"/>
        <end position="558"/>
    </location>
</feature>
<comment type="similarity">
    <text evidence="1">Belongs to the DNA mismatch repair MutL/HexB family.</text>
</comment>
<feature type="compositionally biased region" description="Acidic residues" evidence="3">
    <location>
        <begin position="393"/>
        <end position="414"/>
    </location>
</feature>
<dbReference type="InterPro" id="IPR015915">
    <property type="entry name" value="Kelch-typ_b-propeller"/>
</dbReference>
<dbReference type="SUPFAM" id="SSF55874">
    <property type="entry name" value="ATPase domain of HSP90 chaperone/DNA topoisomerase II/histidine kinase"/>
    <property type="match status" value="1"/>
</dbReference>
<dbReference type="SMART" id="SM00853">
    <property type="entry name" value="MutL_C"/>
    <property type="match status" value="1"/>
</dbReference>
<feature type="compositionally biased region" description="Acidic residues" evidence="3">
    <location>
        <begin position="1059"/>
        <end position="1076"/>
    </location>
</feature>
<dbReference type="SUPFAM" id="SSF54211">
    <property type="entry name" value="Ribosomal protein S5 domain 2-like"/>
    <property type="match status" value="1"/>
</dbReference>
<dbReference type="Pfam" id="PF13422">
    <property type="entry name" value="DUF4110"/>
    <property type="match status" value="1"/>
</dbReference>
<dbReference type="Gene3D" id="3.30.565.10">
    <property type="entry name" value="Histidine kinase-like ATPase, C-terminal domain"/>
    <property type="match status" value="1"/>
</dbReference>